<gene>
    <name evidence="8" type="ORF">SAMN06297251_101378</name>
</gene>
<dbReference type="Pfam" id="PF06429">
    <property type="entry name" value="Flg_bbr_C"/>
    <property type="match status" value="1"/>
</dbReference>
<proteinExistence type="inferred from homology"/>
<feature type="domain" description="Flagellar hook protein FlgE/F/G-like D1" evidence="7">
    <location>
        <begin position="80"/>
        <end position="144"/>
    </location>
</feature>
<feature type="domain" description="Flagellar basal-body/hook protein C-terminal" evidence="6">
    <location>
        <begin position="191"/>
        <end position="235"/>
    </location>
</feature>
<dbReference type="GO" id="GO:0030694">
    <property type="term" value="C:bacterial-type flagellum basal body, rod"/>
    <property type="evidence" value="ECO:0007669"/>
    <property type="project" value="UniProtKB-UniRule"/>
</dbReference>
<protein>
    <recommendedName>
        <fullName evidence="4">Flagellar basal-body rod protein FlgF</fullName>
    </recommendedName>
</protein>
<dbReference type="OrthoDB" id="9804559at2"/>
<feature type="domain" description="Flagellar basal body rod protein N-terminal" evidence="5">
    <location>
        <begin position="7"/>
        <end position="35"/>
    </location>
</feature>
<sequence length="241" mass="25602">METSLPVALSGQIAMEKRLETLAHNLANVRTVGFRAEEVRFEELLSRTAPDPVAFVTEGETYLSNKSGALTQTGNPLDLAVRGEAFFAYQGQNGLIYTRDGRMEVTPEGTLQTLTGRPLVDSGGAPLQIDPAGGPIVVSAGGMIHQNGQQVGAIGLFRIPQGANLSRADTSGVRSDRPGVPVVEFTSDSVVQGYVEEANVNPIMEMTRLITLQRAFESAAKVVDTNDQSLSEAIRTLGASS</sequence>
<dbReference type="PANTHER" id="PTHR30435">
    <property type="entry name" value="FLAGELLAR PROTEIN"/>
    <property type="match status" value="1"/>
</dbReference>
<name>A0A1W1YJK0_9HYPH</name>
<evidence type="ECO:0000259" key="5">
    <source>
        <dbReference type="Pfam" id="PF00460"/>
    </source>
</evidence>
<dbReference type="PANTHER" id="PTHR30435:SF19">
    <property type="entry name" value="FLAGELLAR BASAL-BODY ROD PROTEIN FLGG"/>
    <property type="match status" value="1"/>
</dbReference>
<evidence type="ECO:0000256" key="2">
    <source>
        <dbReference type="ARBA" id="ARBA00009677"/>
    </source>
</evidence>
<comment type="similarity">
    <text evidence="2 4">Belongs to the flagella basal body rod proteins family.</text>
</comment>
<dbReference type="Pfam" id="PF22692">
    <property type="entry name" value="LlgE_F_G_D1"/>
    <property type="match status" value="1"/>
</dbReference>
<evidence type="ECO:0000256" key="1">
    <source>
        <dbReference type="ARBA" id="ARBA00004117"/>
    </source>
</evidence>
<dbReference type="InterPro" id="IPR001444">
    <property type="entry name" value="Flag_bb_rod_N"/>
</dbReference>
<evidence type="ECO:0000256" key="4">
    <source>
        <dbReference type="RuleBase" id="RU362116"/>
    </source>
</evidence>
<keyword evidence="8" id="KW-0969">Cilium</keyword>
<keyword evidence="8" id="KW-0966">Cell projection</keyword>
<keyword evidence="9" id="KW-1185">Reference proteome</keyword>
<dbReference type="InterPro" id="IPR053967">
    <property type="entry name" value="LlgE_F_G-like_D1"/>
</dbReference>
<dbReference type="RefSeq" id="WP_084408252.1">
    <property type="nucleotide sequence ID" value="NZ_FWXR01000001.1"/>
</dbReference>
<reference evidence="8 9" key="1">
    <citation type="submission" date="2017-04" db="EMBL/GenBank/DDBJ databases">
        <authorList>
            <person name="Afonso C.L."/>
            <person name="Miller P.J."/>
            <person name="Scott M.A."/>
            <person name="Spackman E."/>
            <person name="Goraichik I."/>
            <person name="Dimitrov K.M."/>
            <person name="Suarez D.L."/>
            <person name="Swayne D.E."/>
        </authorList>
    </citation>
    <scope>NUCLEOTIDE SEQUENCE [LARGE SCALE GENOMIC DNA]</scope>
    <source>
        <strain evidence="8 9">CGMCC 1.10972</strain>
    </source>
</reference>
<keyword evidence="8" id="KW-0282">Flagellum</keyword>
<dbReference type="NCBIfam" id="TIGR02490">
    <property type="entry name" value="flgF"/>
    <property type="match status" value="1"/>
</dbReference>
<dbReference type="STRING" id="937218.SAMN06297251_101378"/>
<comment type="subunit">
    <text evidence="4">The basal body constitutes a major portion of the flagellar organelle and consists of five rings (E,L,P,S, and M) mounted on a central rod. The rod consists of about 26 subunits of FlgG in the distal portion, and FlgB, FlgC and FlgF are thought to build up the proximal portion of the rod with about 6 subunits each.</text>
</comment>
<evidence type="ECO:0000256" key="3">
    <source>
        <dbReference type="ARBA" id="ARBA00023143"/>
    </source>
</evidence>
<dbReference type="NCBIfam" id="TIGR03506">
    <property type="entry name" value="FlgEFG_subfam"/>
    <property type="match status" value="1"/>
</dbReference>
<keyword evidence="3 4" id="KW-0975">Bacterial flagellum</keyword>
<dbReference type="Proteomes" id="UP000192656">
    <property type="component" value="Unassembled WGS sequence"/>
</dbReference>
<organism evidence="8 9">
    <name type="scientific">Fulvimarina manganoxydans</name>
    <dbReference type="NCBI Taxonomy" id="937218"/>
    <lineage>
        <taxon>Bacteria</taxon>
        <taxon>Pseudomonadati</taxon>
        <taxon>Pseudomonadota</taxon>
        <taxon>Alphaproteobacteria</taxon>
        <taxon>Hyphomicrobiales</taxon>
        <taxon>Aurantimonadaceae</taxon>
        <taxon>Fulvimarina</taxon>
    </lineage>
</organism>
<dbReference type="SUPFAM" id="SSF117143">
    <property type="entry name" value="Flagellar hook protein flgE"/>
    <property type="match status" value="1"/>
</dbReference>
<dbReference type="EMBL" id="FWXR01000001">
    <property type="protein sequence ID" value="SMC36306.1"/>
    <property type="molecule type" value="Genomic_DNA"/>
</dbReference>
<comment type="subcellular location">
    <subcellularLocation>
        <location evidence="1 4">Bacterial flagellum basal body</location>
    </subcellularLocation>
</comment>
<evidence type="ECO:0000313" key="8">
    <source>
        <dbReference type="EMBL" id="SMC36306.1"/>
    </source>
</evidence>
<dbReference type="NCBIfam" id="NF009282">
    <property type="entry name" value="PRK12642.1"/>
    <property type="match status" value="1"/>
</dbReference>
<dbReference type="InterPro" id="IPR012836">
    <property type="entry name" value="FlgF"/>
</dbReference>
<dbReference type="InterPro" id="IPR010930">
    <property type="entry name" value="Flg_bb/hook_C_dom"/>
</dbReference>
<dbReference type="AlphaFoldDB" id="A0A1W1YJK0"/>
<evidence type="ECO:0000259" key="7">
    <source>
        <dbReference type="Pfam" id="PF22692"/>
    </source>
</evidence>
<evidence type="ECO:0000313" key="9">
    <source>
        <dbReference type="Proteomes" id="UP000192656"/>
    </source>
</evidence>
<accession>A0A1W1YJK0</accession>
<dbReference type="InterPro" id="IPR020013">
    <property type="entry name" value="Flagellar_FlgE/F/G"/>
</dbReference>
<dbReference type="Pfam" id="PF00460">
    <property type="entry name" value="Flg_bb_rod"/>
    <property type="match status" value="1"/>
</dbReference>
<dbReference type="InterPro" id="IPR037925">
    <property type="entry name" value="FlgE/F/G-like"/>
</dbReference>
<evidence type="ECO:0000259" key="6">
    <source>
        <dbReference type="Pfam" id="PF06429"/>
    </source>
</evidence>
<dbReference type="GO" id="GO:0071978">
    <property type="term" value="P:bacterial-type flagellum-dependent swarming motility"/>
    <property type="evidence" value="ECO:0007669"/>
    <property type="project" value="TreeGrafter"/>
</dbReference>